<gene>
    <name evidence="2" type="ORF">BG846_02751</name>
    <name evidence="1" type="ORF">K701_19835</name>
</gene>
<dbReference type="SUPFAM" id="SSF160935">
    <property type="entry name" value="VPA0735-like"/>
    <property type="match status" value="1"/>
</dbReference>
<proteinExistence type="predicted"/>
<reference evidence="2 3" key="2">
    <citation type="submission" date="2016-09" db="EMBL/GenBank/DDBJ databases">
        <title>Streptomyces fradiae DSM40063, a candidate organism with high potential of specific P450 cytochromes.</title>
        <authorList>
            <person name="Grumaz C."/>
            <person name="Vainshtein Y."/>
            <person name="Kirstahler P."/>
            <person name="Sohn K."/>
        </authorList>
    </citation>
    <scope>NUCLEOTIDE SEQUENCE [LARGE SCALE GENOMIC DNA]</scope>
    <source>
        <strain evidence="2 3">DSM 40063</strain>
    </source>
</reference>
<dbReference type="Proteomes" id="UP000194318">
    <property type="component" value="Unassembled WGS sequence"/>
</dbReference>
<comment type="caution">
    <text evidence="2">The sequence shown here is derived from an EMBL/GenBank/DDBJ whole genome shotgun (WGS) entry which is preliminary data.</text>
</comment>
<evidence type="ECO:0000313" key="4">
    <source>
        <dbReference type="Proteomes" id="UP000731519"/>
    </source>
</evidence>
<dbReference type="EMBL" id="ASYR01000027">
    <property type="protein sequence ID" value="KAF0648167.1"/>
    <property type="molecule type" value="Genomic_DNA"/>
</dbReference>
<organism evidence="2 3">
    <name type="scientific">Streptomyces fradiae ATCC 10745 = DSM 40063</name>
    <dbReference type="NCBI Taxonomy" id="1319510"/>
    <lineage>
        <taxon>Bacteria</taxon>
        <taxon>Bacillati</taxon>
        <taxon>Actinomycetota</taxon>
        <taxon>Actinomycetes</taxon>
        <taxon>Kitasatosporales</taxon>
        <taxon>Streptomycetaceae</taxon>
        <taxon>Streptomyces</taxon>
    </lineage>
</organism>
<evidence type="ECO:0000313" key="3">
    <source>
        <dbReference type="Proteomes" id="UP000194318"/>
    </source>
</evidence>
<dbReference type="GeneID" id="91407110"/>
<dbReference type="EMBL" id="MIFZ01000227">
    <property type="protein sequence ID" value="OSY51540.1"/>
    <property type="molecule type" value="Genomic_DNA"/>
</dbReference>
<evidence type="ECO:0000313" key="2">
    <source>
        <dbReference type="EMBL" id="OSY51540.1"/>
    </source>
</evidence>
<sequence>MTTYAPTPPAPPGIACPDEVRTRLGTLRFSDGFPDDATVRTLFDNLDFQRAVQAYLLGLAPVDMAVMRTALSRWGPANSTMAIW</sequence>
<protein>
    <submittedName>
        <fullName evidence="2">Uncharacterized protein</fullName>
    </submittedName>
</protein>
<evidence type="ECO:0000313" key="1">
    <source>
        <dbReference type="EMBL" id="KAF0648167.1"/>
    </source>
</evidence>
<name>A0A1Y2NW34_STRFR</name>
<reference evidence="1 4" key="1">
    <citation type="submission" date="2013-05" db="EMBL/GenBank/DDBJ databases">
        <title>Genome Sequence of Streptomyces fradiae.</title>
        <authorList>
            <person name="Kirby R."/>
        </authorList>
    </citation>
    <scope>NUCLEOTIDE SEQUENCE [LARGE SCALE GENOMIC DNA]</scope>
    <source>
        <strain evidence="1 4">ATCC 10745</strain>
    </source>
</reference>
<dbReference type="Proteomes" id="UP000731519">
    <property type="component" value="Unassembled WGS sequence"/>
</dbReference>
<dbReference type="AlphaFoldDB" id="A0A1Y2NW34"/>
<keyword evidence="4" id="KW-1185">Reference proteome</keyword>
<accession>A0A1Y2NW34</accession>
<dbReference type="RefSeq" id="WP_196786102.1">
    <property type="nucleotide sequence ID" value="NZ_ASYR01000027.1"/>
</dbReference>